<organism evidence="2 3">
    <name type="scientific">Roseovarius phycicola</name>
    <dbReference type="NCBI Taxonomy" id="3080976"/>
    <lineage>
        <taxon>Bacteria</taxon>
        <taxon>Pseudomonadati</taxon>
        <taxon>Pseudomonadota</taxon>
        <taxon>Alphaproteobacteria</taxon>
        <taxon>Rhodobacterales</taxon>
        <taxon>Roseobacteraceae</taxon>
        <taxon>Roseovarius</taxon>
    </lineage>
</organism>
<keyword evidence="2" id="KW-0378">Hydrolase</keyword>
<dbReference type="Proteomes" id="UP001364156">
    <property type="component" value="Chromosome"/>
</dbReference>
<dbReference type="InterPro" id="IPR029058">
    <property type="entry name" value="AB_hydrolase_fold"/>
</dbReference>
<gene>
    <name evidence="2" type="ORF">RZ517_12590</name>
</gene>
<dbReference type="RefSeq" id="WP_338548546.1">
    <property type="nucleotide sequence ID" value="NZ_CP146069.1"/>
</dbReference>
<dbReference type="Gene3D" id="3.40.50.1820">
    <property type="entry name" value="alpha/beta hydrolase"/>
    <property type="match status" value="1"/>
</dbReference>
<keyword evidence="3" id="KW-1185">Reference proteome</keyword>
<evidence type="ECO:0000313" key="2">
    <source>
        <dbReference type="EMBL" id="WWR45625.1"/>
    </source>
</evidence>
<sequence length="326" mass="35157">MRWITKSLFWLGVVSAVVLLLARGAAFLREGDPRAAILPPEGRLVETSEGAIFVLEEGPVDAPMLLFAHGTAAWSGLWAPTLKEMSAEGWRAVAFDMPPFGFSDHALDRDYARTRQAERIRALVKALGVKPILVAHSVGAAPGVEAVMQDPSAFAALIVVDGALGLGAHEKNESLPFILRLEPIREAATALTMTNPWLTRVFLRGLIHVKEAASDEVVGVLTRPFEREGTTAAYSDWLPSLLVPPQDALSTRKENYAALTLPVVYMWGEEDTVTPVDQAFALNAATPGSELVLMPDLGHIPQIEDPDAFLLALELALGLIADQSAQ</sequence>
<protein>
    <submittedName>
        <fullName evidence="2">Alpha/beta hydrolase</fullName>
    </submittedName>
</protein>
<dbReference type="SUPFAM" id="SSF53474">
    <property type="entry name" value="alpha/beta-Hydrolases"/>
    <property type="match status" value="1"/>
</dbReference>
<dbReference type="PANTHER" id="PTHR46438">
    <property type="entry name" value="ALPHA/BETA-HYDROLASES SUPERFAMILY PROTEIN"/>
    <property type="match status" value="1"/>
</dbReference>
<dbReference type="InterPro" id="IPR000073">
    <property type="entry name" value="AB_hydrolase_1"/>
</dbReference>
<dbReference type="PRINTS" id="PR00111">
    <property type="entry name" value="ABHYDROLASE"/>
</dbReference>
<evidence type="ECO:0000259" key="1">
    <source>
        <dbReference type="Pfam" id="PF00561"/>
    </source>
</evidence>
<accession>A0ABZ2HDF7</accession>
<dbReference type="GO" id="GO:0016787">
    <property type="term" value="F:hydrolase activity"/>
    <property type="evidence" value="ECO:0007669"/>
    <property type="project" value="UniProtKB-KW"/>
</dbReference>
<reference evidence="2 3" key="1">
    <citation type="submission" date="2023-10" db="EMBL/GenBank/DDBJ databases">
        <title>Roseovarius strain S88 nov., isolated from a marine algae.</title>
        <authorList>
            <person name="Lee M.W."/>
            <person name="Lee J.K."/>
            <person name="Kim J.M."/>
            <person name="Choi D.G."/>
            <person name="Baek J.H."/>
            <person name="Bayburt H."/>
            <person name="Jung J.J."/>
            <person name="Han D.M."/>
            <person name="Jeon C.O."/>
        </authorList>
    </citation>
    <scope>NUCLEOTIDE SEQUENCE [LARGE SCALE GENOMIC DNA]</scope>
    <source>
        <strain evidence="2 3">S88</strain>
    </source>
</reference>
<name>A0ABZ2HDF7_9RHOB</name>
<feature type="domain" description="AB hydrolase-1" evidence="1">
    <location>
        <begin position="63"/>
        <end position="306"/>
    </location>
</feature>
<dbReference type="Pfam" id="PF00561">
    <property type="entry name" value="Abhydrolase_1"/>
    <property type="match status" value="1"/>
</dbReference>
<evidence type="ECO:0000313" key="3">
    <source>
        <dbReference type="Proteomes" id="UP001364156"/>
    </source>
</evidence>
<dbReference type="EMBL" id="CP146069">
    <property type="protein sequence ID" value="WWR45625.1"/>
    <property type="molecule type" value="Genomic_DNA"/>
</dbReference>
<proteinExistence type="predicted"/>